<proteinExistence type="predicted"/>
<dbReference type="AlphaFoldDB" id="A0AAD7GMR3"/>
<sequence>MHVSSRPPASRTYSALYPYRRSRAHQLISKTSCLRRGGAGPGPWTRCPSSQPPRALSPSLFTSLPCLPFLLFMLRGASALRRLNPLTDARHPAIATSHLPSPRSAAT</sequence>
<organism evidence="1 2">
    <name type="scientific">Mycena rosella</name>
    <name type="common">Pink bonnet</name>
    <name type="synonym">Agaricus rosellus</name>
    <dbReference type="NCBI Taxonomy" id="1033263"/>
    <lineage>
        <taxon>Eukaryota</taxon>
        <taxon>Fungi</taxon>
        <taxon>Dikarya</taxon>
        <taxon>Basidiomycota</taxon>
        <taxon>Agaricomycotina</taxon>
        <taxon>Agaricomycetes</taxon>
        <taxon>Agaricomycetidae</taxon>
        <taxon>Agaricales</taxon>
        <taxon>Marasmiineae</taxon>
        <taxon>Mycenaceae</taxon>
        <taxon>Mycena</taxon>
    </lineage>
</organism>
<protein>
    <submittedName>
        <fullName evidence="1">Uncharacterized protein</fullName>
    </submittedName>
</protein>
<keyword evidence="2" id="KW-1185">Reference proteome</keyword>
<dbReference type="Proteomes" id="UP001221757">
    <property type="component" value="Unassembled WGS sequence"/>
</dbReference>
<comment type="caution">
    <text evidence="1">The sequence shown here is derived from an EMBL/GenBank/DDBJ whole genome shotgun (WGS) entry which is preliminary data.</text>
</comment>
<dbReference type="EMBL" id="JARKIE010000016">
    <property type="protein sequence ID" value="KAJ7701940.1"/>
    <property type="molecule type" value="Genomic_DNA"/>
</dbReference>
<gene>
    <name evidence="1" type="ORF">B0H17DRAFT_1045155</name>
</gene>
<name>A0AAD7GMR3_MYCRO</name>
<evidence type="ECO:0000313" key="2">
    <source>
        <dbReference type="Proteomes" id="UP001221757"/>
    </source>
</evidence>
<accession>A0AAD7GMR3</accession>
<evidence type="ECO:0000313" key="1">
    <source>
        <dbReference type="EMBL" id="KAJ7701940.1"/>
    </source>
</evidence>
<reference evidence="1" key="1">
    <citation type="submission" date="2023-03" db="EMBL/GenBank/DDBJ databases">
        <title>Massive genome expansion in bonnet fungi (Mycena s.s.) driven by repeated elements and novel gene families across ecological guilds.</title>
        <authorList>
            <consortium name="Lawrence Berkeley National Laboratory"/>
            <person name="Harder C.B."/>
            <person name="Miyauchi S."/>
            <person name="Viragh M."/>
            <person name="Kuo A."/>
            <person name="Thoen E."/>
            <person name="Andreopoulos B."/>
            <person name="Lu D."/>
            <person name="Skrede I."/>
            <person name="Drula E."/>
            <person name="Henrissat B."/>
            <person name="Morin E."/>
            <person name="Kohler A."/>
            <person name="Barry K."/>
            <person name="LaButti K."/>
            <person name="Morin E."/>
            <person name="Salamov A."/>
            <person name="Lipzen A."/>
            <person name="Mereny Z."/>
            <person name="Hegedus B."/>
            <person name="Baldrian P."/>
            <person name="Stursova M."/>
            <person name="Weitz H."/>
            <person name="Taylor A."/>
            <person name="Grigoriev I.V."/>
            <person name="Nagy L.G."/>
            <person name="Martin F."/>
            <person name="Kauserud H."/>
        </authorList>
    </citation>
    <scope>NUCLEOTIDE SEQUENCE</scope>
    <source>
        <strain evidence="1">CBHHK067</strain>
    </source>
</reference>